<evidence type="ECO:0000313" key="2">
    <source>
        <dbReference type="Proteomes" id="UP001239111"/>
    </source>
</evidence>
<keyword evidence="2" id="KW-1185">Reference proteome</keyword>
<organism evidence="1 2">
    <name type="scientific">Eretmocerus hayati</name>
    <dbReference type="NCBI Taxonomy" id="131215"/>
    <lineage>
        <taxon>Eukaryota</taxon>
        <taxon>Metazoa</taxon>
        <taxon>Ecdysozoa</taxon>
        <taxon>Arthropoda</taxon>
        <taxon>Hexapoda</taxon>
        <taxon>Insecta</taxon>
        <taxon>Pterygota</taxon>
        <taxon>Neoptera</taxon>
        <taxon>Endopterygota</taxon>
        <taxon>Hymenoptera</taxon>
        <taxon>Apocrita</taxon>
        <taxon>Proctotrupomorpha</taxon>
        <taxon>Chalcidoidea</taxon>
        <taxon>Aphelinidae</taxon>
        <taxon>Aphelininae</taxon>
        <taxon>Eretmocerus</taxon>
    </lineage>
</organism>
<sequence>MELNKVCLFLVNLVLVSECTTVWPLFRDKYLIYPTSEPIIIPYKECNQLFFNGNLLFNLNGPKSISMSSGYELTQTGVTHPAFDVEPMNAVFYTSFCSSIVRELHHQSIYQSSQEVKMQYYYLRQAYSMCIWYMEQCKINFV</sequence>
<accession>A0ACC2NYF4</accession>
<proteinExistence type="predicted"/>
<dbReference type="EMBL" id="CM056742">
    <property type="protein sequence ID" value="KAJ8675237.1"/>
    <property type="molecule type" value="Genomic_DNA"/>
</dbReference>
<protein>
    <submittedName>
        <fullName evidence="1">Uncharacterized protein</fullName>
    </submittedName>
</protein>
<dbReference type="Proteomes" id="UP001239111">
    <property type="component" value="Chromosome 2"/>
</dbReference>
<evidence type="ECO:0000313" key="1">
    <source>
        <dbReference type="EMBL" id="KAJ8675237.1"/>
    </source>
</evidence>
<reference evidence="1" key="1">
    <citation type="submission" date="2023-04" db="EMBL/GenBank/DDBJ databases">
        <title>A chromosome-level genome assembly of the parasitoid wasp Eretmocerus hayati.</title>
        <authorList>
            <person name="Zhong Y."/>
            <person name="Liu S."/>
            <person name="Liu Y."/>
        </authorList>
    </citation>
    <scope>NUCLEOTIDE SEQUENCE</scope>
    <source>
        <strain evidence="1">ZJU_SS_LIU_2023</strain>
    </source>
</reference>
<comment type="caution">
    <text evidence="1">The sequence shown here is derived from an EMBL/GenBank/DDBJ whole genome shotgun (WGS) entry which is preliminary data.</text>
</comment>
<name>A0ACC2NYF4_9HYME</name>
<gene>
    <name evidence="1" type="ORF">QAD02_011023</name>
</gene>